<evidence type="ECO:0000313" key="1">
    <source>
        <dbReference type="EMBL" id="KAI4812238.1"/>
    </source>
</evidence>
<proteinExistence type="predicted"/>
<sequence length="133" mass="14596">MAAVLQNNRANIQRRRARLQRLAVGLQGERINIYANPNHHVPVSAASRASSFSACFFRKANTLLLRLGLLVCGWELVEGTGSSSVRRDTWEGPSPAEVEASAAVWPWLDNGHEAPRVGGWIDGLPQLPQTMAR</sequence>
<organism evidence="1 2">
    <name type="scientific">Chaenocephalus aceratus</name>
    <name type="common">Blackfin icefish</name>
    <name type="synonym">Chaenichthys aceratus</name>
    <dbReference type="NCBI Taxonomy" id="36190"/>
    <lineage>
        <taxon>Eukaryota</taxon>
        <taxon>Metazoa</taxon>
        <taxon>Chordata</taxon>
        <taxon>Craniata</taxon>
        <taxon>Vertebrata</taxon>
        <taxon>Euteleostomi</taxon>
        <taxon>Actinopterygii</taxon>
        <taxon>Neopterygii</taxon>
        <taxon>Teleostei</taxon>
        <taxon>Neoteleostei</taxon>
        <taxon>Acanthomorphata</taxon>
        <taxon>Eupercaria</taxon>
        <taxon>Perciformes</taxon>
        <taxon>Notothenioidei</taxon>
        <taxon>Channichthyidae</taxon>
        <taxon>Chaenocephalus</taxon>
    </lineage>
</organism>
<name>A0ACB9WG91_CHAAC</name>
<accession>A0ACB9WG91</accession>
<dbReference type="Proteomes" id="UP001057452">
    <property type="component" value="Chromosome 22"/>
</dbReference>
<dbReference type="EMBL" id="CM043806">
    <property type="protein sequence ID" value="KAI4812238.1"/>
    <property type="molecule type" value="Genomic_DNA"/>
</dbReference>
<keyword evidence="2" id="KW-1185">Reference proteome</keyword>
<comment type="caution">
    <text evidence="1">The sequence shown here is derived from an EMBL/GenBank/DDBJ whole genome shotgun (WGS) entry which is preliminary data.</text>
</comment>
<protein>
    <submittedName>
        <fullName evidence="1">Uncharacterized protein</fullName>
    </submittedName>
</protein>
<reference evidence="1" key="1">
    <citation type="submission" date="2022-05" db="EMBL/GenBank/DDBJ databases">
        <title>Chromosome-level genome of Chaenocephalus aceratus.</title>
        <authorList>
            <person name="Park H."/>
        </authorList>
    </citation>
    <scope>NUCLEOTIDE SEQUENCE</scope>
    <source>
        <strain evidence="1">KU_202001</strain>
    </source>
</reference>
<evidence type="ECO:0000313" key="2">
    <source>
        <dbReference type="Proteomes" id="UP001057452"/>
    </source>
</evidence>
<gene>
    <name evidence="1" type="ORF">KUCAC02_023642</name>
</gene>